<gene>
    <name evidence="1" type="ORF">HYC85_020653</name>
</gene>
<evidence type="ECO:0000313" key="1">
    <source>
        <dbReference type="EMBL" id="KAF5943011.1"/>
    </source>
</evidence>
<sequence length="69" mass="7602">MMKGYSSVPEARFVADIGENEGLMKKGYNSASEARFVAAISENEGLQRCVGGKFCSNCQRQRDLDCCFP</sequence>
<comment type="caution">
    <text evidence="1">The sequence shown here is derived from an EMBL/GenBank/DDBJ whole genome shotgun (WGS) entry which is preliminary data.</text>
</comment>
<evidence type="ECO:0000313" key="2">
    <source>
        <dbReference type="Proteomes" id="UP000593564"/>
    </source>
</evidence>
<dbReference type="AlphaFoldDB" id="A0A7J7GSW5"/>
<proteinExistence type="predicted"/>
<dbReference type="Proteomes" id="UP000593564">
    <property type="component" value="Unassembled WGS sequence"/>
</dbReference>
<protein>
    <submittedName>
        <fullName evidence="1">Uncharacterized protein</fullName>
    </submittedName>
</protein>
<keyword evidence="2" id="KW-1185">Reference proteome</keyword>
<accession>A0A7J7GSW5</accession>
<reference evidence="2" key="1">
    <citation type="journal article" date="2020" name="Nat. Commun.">
        <title>Genome assembly of wild tea tree DASZ reveals pedigree and selection history of tea varieties.</title>
        <authorList>
            <person name="Zhang W."/>
            <person name="Zhang Y."/>
            <person name="Qiu H."/>
            <person name="Guo Y."/>
            <person name="Wan H."/>
            <person name="Zhang X."/>
            <person name="Scossa F."/>
            <person name="Alseekh S."/>
            <person name="Zhang Q."/>
            <person name="Wang P."/>
            <person name="Xu L."/>
            <person name="Schmidt M.H."/>
            <person name="Jia X."/>
            <person name="Li D."/>
            <person name="Zhu A."/>
            <person name="Guo F."/>
            <person name="Chen W."/>
            <person name="Ni D."/>
            <person name="Usadel B."/>
            <person name="Fernie A.R."/>
            <person name="Wen W."/>
        </authorList>
    </citation>
    <scope>NUCLEOTIDE SEQUENCE [LARGE SCALE GENOMIC DNA]</scope>
    <source>
        <strain evidence="2">cv. G240</strain>
    </source>
</reference>
<organism evidence="1 2">
    <name type="scientific">Camellia sinensis</name>
    <name type="common">Tea plant</name>
    <name type="synonym">Thea sinensis</name>
    <dbReference type="NCBI Taxonomy" id="4442"/>
    <lineage>
        <taxon>Eukaryota</taxon>
        <taxon>Viridiplantae</taxon>
        <taxon>Streptophyta</taxon>
        <taxon>Embryophyta</taxon>
        <taxon>Tracheophyta</taxon>
        <taxon>Spermatophyta</taxon>
        <taxon>Magnoliopsida</taxon>
        <taxon>eudicotyledons</taxon>
        <taxon>Gunneridae</taxon>
        <taxon>Pentapetalae</taxon>
        <taxon>asterids</taxon>
        <taxon>Ericales</taxon>
        <taxon>Theaceae</taxon>
        <taxon>Camellia</taxon>
    </lineage>
</organism>
<dbReference type="EMBL" id="JACBKZ010000009">
    <property type="protein sequence ID" value="KAF5943011.1"/>
    <property type="molecule type" value="Genomic_DNA"/>
</dbReference>
<reference evidence="1 2" key="2">
    <citation type="submission" date="2020-07" db="EMBL/GenBank/DDBJ databases">
        <title>Genome assembly of wild tea tree DASZ reveals pedigree and selection history of tea varieties.</title>
        <authorList>
            <person name="Zhang W."/>
        </authorList>
    </citation>
    <scope>NUCLEOTIDE SEQUENCE [LARGE SCALE GENOMIC DNA]</scope>
    <source>
        <strain evidence="2">cv. G240</strain>
        <tissue evidence="1">Leaf</tissue>
    </source>
</reference>
<name>A0A7J7GSW5_CAMSI</name>